<dbReference type="AlphaFoldDB" id="A0A508WXR3"/>
<dbReference type="GO" id="GO:0006790">
    <property type="term" value="P:sulfur compound metabolic process"/>
    <property type="evidence" value="ECO:0007669"/>
    <property type="project" value="TreeGrafter"/>
</dbReference>
<dbReference type="InterPro" id="IPR005066">
    <property type="entry name" value="MoCF_OxRdtse_dimer"/>
</dbReference>
<dbReference type="InterPro" id="IPR008335">
    <property type="entry name" value="Mopterin_OxRdtase_euk"/>
</dbReference>
<dbReference type="EMBL" id="CABFNB010000097">
    <property type="protein sequence ID" value="VTZ61956.1"/>
    <property type="molecule type" value="Genomic_DNA"/>
</dbReference>
<protein>
    <submittedName>
        <fullName evidence="7">Oxidoreductase molybdopterin binding</fullName>
    </submittedName>
</protein>
<dbReference type="CDD" id="cd02110">
    <property type="entry name" value="SO_family_Moco_dimer"/>
    <property type="match status" value="1"/>
</dbReference>
<dbReference type="InterPro" id="IPR000572">
    <property type="entry name" value="OxRdtase_Mopterin-bd_dom"/>
</dbReference>
<sequence>MAYLRENVGSREFFGLSFVSSVHFEDDRIGMPPSGKGRCDLIDMLTIKRRSFLTGSAGAVVAASSGVLAEAKETKVLPDYVAWKDANALIVHSDKTMETKRSEFGTSVITPEEKLYIRNNVNTPPESILADRDGWKVEISGVKEPRTLTVAELKSLGLVTAATVLQCSGNGRKYFKDQLTGNQKMSGTPWTVGAAGCVIWSGVPLRAVVDALGGPADGARFITGTGGEELPAGLDPKLLVVERSVPIANLDNVILAWEMNGRPLSLAHGGPLRMVVPGYSGVNNIKYVKTVALTEAESDAKIQKSSYRFHALGEKGSPDHPSVWEQPVKSWITTADETAKAGPVQIAGVAFGGMNACKSVEVSLDGGQTWQEAEFVGPDLGRFAWRVFLLAADLAPGTYTLVSRATDTEGNVQPEESEMNGAGYGHNGWRAPAVTLTVA</sequence>
<dbReference type="InterPro" id="IPR014756">
    <property type="entry name" value="Ig_E-set"/>
</dbReference>
<evidence type="ECO:0000256" key="3">
    <source>
        <dbReference type="ARBA" id="ARBA00022723"/>
    </source>
</evidence>
<accession>A0A508WXR3</accession>
<evidence type="ECO:0000256" key="2">
    <source>
        <dbReference type="ARBA" id="ARBA00022505"/>
    </source>
</evidence>
<feature type="domain" description="Moybdenum cofactor oxidoreductase dimerisation" evidence="6">
    <location>
        <begin position="324"/>
        <end position="429"/>
    </location>
</feature>
<dbReference type="Pfam" id="PF03404">
    <property type="entry name" value="Mo-co_dimer"/>
    <property type="match status" value="1"/>
</dbReference>
<dbReference type="GO" id="GO:0020037">
    <property type="term" value="F:heme binding"/>
    <property type="evidence" value="ECO:0007669"/>
    <property type="project" value="TreeGrafter"/>
</dbReference>
<dbReference type="PANTHER" id="PTHR19372:SF7">
    <property type="entry name" value="SULFITE OXIDASE, MITOCHONDRIAL"/>
    <property type="match status" value="1"/>
</dbReference>
<organism evidence="7">
    <name type="scientific">Sinorhizobium medicae</name>
    <dbReference type="NCBI Taxonomy" id="110321"/>
    <lineage>
        <taxon>Bacteria</taxon>
        <taxon>Pseudomonadati</taxon>
        <taxon>Pseudomonadota</taxon>
        <taxon>Alphaproteobacteria</taxon>
        <taxon>Hyphomicrobiales</taxon>
        <taxon>Rhizobiaceae</taxon>
        <taxon>Sinorhizobium/Ensifer group</taxon>
        <taxon>Sinorhizobium</taxon>
    </lineage>
</organism>
<proteinExistence type="predicted"/>
<reference evidence="7" key="1">
    <citation type="submission" date="2019-06" db="EMBL/GenBank/DDBJ databases">
        <authorList>
            <person name="Le Quere A."/>
            <person name="Colella S."/>
        </authorList>
    </citation>
    <scope>NUCLEOTIDE SEQUENCE</scope>
    <source>
        <strain evidence="7">EmedicaeMD41</strain>
    </source>
</reference>
<dbReference type="Pfam" id="PF00174">
    <property type="entry name" value="Oxidored_molyb"/>
    <property type="match status" value="1"/>
</dbReference>
<dbReference type="Gene3D" id="2.60.40.650">
    <property type="match status" value="1"/>
</dbReference>
<evidence type="ECO:0000256" key="4">
    <source>
        <dbReference type="ARBA" id="ARBA00023002"/>
    </source>
</evidence>
<name>A0A508WXR3_9HYPH</name>
<keyword evidence="4" id="KW-0560">Oxidoreductase</keyword>
<evidence type="ECO:0000259" key="5">
    <source>
        <dbReference type="Pfam" id="PF00174"/>
    </source>
</evidence>
<dbReference type="Gene3D" id="3.90.420.10">
    <property type="entry name" value="Oxidoreductase, molybdopterin-binding domain"/>
    <property type="match status" value="1"/>
</dbReference>
<comment type="cofactor">
    <cofactor evidence="1">
        <name>Mo-molybdopterin</name>
        <dbReference type="ChEBI" id="CHEBI:71302"/>
    </cofactor>
</comment>
<gene>
    <name evidence="7" type="ORF">EMEDMD4_310205</name>
</gene>
<dbReference type="PRINTS" id="PR00407">
    <property type="entry name" value="EUMOPTERIN"/>
</dbReference>
<dbReference type="GO" id="GO:0043546">
    <property type="term" value="F:molybdopterin cofactor binding"/>
    <property type="evidence" value="ECO:0007669"/>
    <property type="project" value="TreeGrafter"/>
</dbReference>
<dbReference type="SUPFAM" id="SSF56524">
    <property type="entry name" value="Oxidoreductase molybdopterin-binding domain"/>
    <property type="match status" value="1"/>
</dbReference>
<feature type="domain" description="Oxidoreductase molybdopterin-binding" evidence="5">
    <location>
        <begin position="130"/>
        <end position="300"/>
    </location>
</feature>
<evidence type="ECO:0000256" key="1">
    <source>
        <dbReference type="ARBA" id="ARBA00001924"/>
    </source>
</evidence>
<dbReference type="Proteomes" id="UP000507954">
    <property type="component" value="Unassembled WGS sequence"/>
</dbReference>
<keyword evidence="3" id="KW-0479">Metal-binding</keyword>
<keyword evidence="2" id="KW-0500">Molybdenum</keyword>
<dbReference type="PANTHER" id="PTHR19372">
    <property type="entry name" value="SULFITE REDUCTASE"/>
    <property type="match status" value="1"/>
</dbReference>
<dbReference type="GO" id="GO:0030151">
    <property type="term" value="F:molybdenum ion binding"/>
    <property type="evidence" value="ECO:0007669"/>
    <property type="project" value="InterPro"/>
</dbReference>
<evidence type="ECO:0000259" key="6">
    <source>
        <dbReference type="Pfam" id="PF03404"/>
    </source>
</evidence>
<dbReference type="InterPro" id="IPR036374">
    <property type="entry name" value="OxRdtase_Mopterin-bd_sf"/>
</dbReference>
<dbReference type="SUPFAM" id="SSF81296">
    <property type="entry name" value="E set domains"/>
    <property type="match status" value="1"/>
</dbReference>
<evidence type="ECO:0000313" key="7">
    <source>
        <dbReference type="EMBL" id="VTZ61956.1"/>
    </source>
</evidence>
<dbReference type="GO" id="GO:0008482">
    <property type="term" value="F:sulfite oxidase activity"/>
    <property type="evidence" value="ECO:0007669"/>
    <property type="project" value="TreeGrafter"/>
</dbReference>